<dbReference type="PANTHER" id="PTHR42852">
    <property type="entry name" value="THIOL:DISULFIDE INTERCHANGE PROTEIN DSBE"/>
    <property type="match status" value="1"/>
</dbReference>
<keyword evidence="1" id="KW-0676">Redox-active center</keyword>
<dbReference type="InterPro" id="IPR013766">
    <property type="entry name" value="Thioredoxin_domain"/>
</dbReference>
<dbReference type="EMBL" id="FMAR01000018">
    <property type="protein sequence ID" value="SCC61184.1"/>
    <property type="molecule type" value="Genomic_DNA"/>
</dbReference>
<dbReference type="InterPro" id="IPR036249">
    <property type="entry name" value="Thioredoxin-like_sf"/>
</dbReference>
<reference evidence="4 5" key="1">
    <citation type="submission" date="2016-08" db="EMBL/GenBank/DDBJ databases">
        <authorList>
            <person name="Seilhamer J.J."/>
        </authorList>
    </citation>
    <scope>NUCLEOTIDE SEQUENCE [LARGE SCALE GENOMIC DNA]</scope>
    <source>
        <strain evidence="4 5">A37T2</strain>
    </source>
</reference>
<dbReference type="AlphaFoldDB" id="A0A1C4FZ82"/>
<name>A0A1C4FZ82_9BACT</name>
<dbReference type="STRING" id="1335309.GA0116948_11869"/>
<dbReference type="InterPro" id="IPR017937">
    <property type="entry name" value="Thioredoxin_CS"/>
</dbReference>
<dbReference type="Proteomes" id="UP000242818">
    <property type="component" value="Unassembled WGS sequence"/>
</dbReference>
<keyword evidence="5" id="KW-1185">Reference proteome</keyword>
<dbReference type="PROSITE" id="PS00194">
    <property type="entry name" value="THIOREDOXIN_1"/>
    <property type="match status" value="1"/>
</dbReference>
<dbReference type="PANTHER" id="PTHR42852:SF13">
    <property type="entry name" value="PROTEIN DIPZ"/>
    <property type="match status" value="1"/>
</dbReference>
<keyword evidence="2" id="KW-0732">Signal</keyword>
<dbReference type="Gene3D" id="3.40.30.10">
    <property type="entry name" value="Glutaredoxin"/>
    <property type="match status" value="1"/>
</dbReference>
<evidence type="ECO:0000259" key="3">
    <source>
        <dbReference type="PROSITE" id="PS51352"/>
    </source>
</evidence>
<sequence>MRVFCVLFILACGLFSGKEHASGMAADHDTSIYFVRLQGVETLLNLRQDTTHTLASVIHEGTGQLVLLDFWASWCAPCRAEMPALKQLQQQFAGQSIDFISISVDNRQSDWKRASLEEKLDTACNFLLLHHGTSAFLKDYRINLIPRFMLLRRDGGIISEDAPLPSDIHLQKMIARYLRP</sequence>
<protein>
    <submittedName>
        <fullName evidence="4">Thioredoxin-like</fullName>
    </submittedName>
</protein>
<dbReference type="OrthoDB" id="1098640at2"/>
<dbReference type="InterPro" id="IPR050553">
    <property type="entry name" value="Thioredoxin_ResA/DsbE_sf"/>
</dbReference>
<dbReference type="InterPro" id="IPR012336">
    <property type="entry name" value="Thioredoxin-like_fold"/>
</dbReference>
<evidence type="ECO:0000313" key="5">
    <source>
        <dbReference type="Proteomes" id="UP000242818"/>
    </source>
</evidence>
<organism evidence="4 5">
    <name type="scientific">Chitinophaga costaii</name>
    <dbReference type="NCBI Taxonomy" id="1335309"/>
    <lineage>
        <taxon>Bacteria</taxon>
        <taxon>Pseudomonadati</taxon>
        <taxon>Bacteroidota</taxon>
        <taxon>Chitinophagia</taxon>
        <taxon>Chitinophagales</taxon>
        <taxon>Chitinophagaceae</taxon>
        <taxon>Chitinophaga</taxon>
    </lineage>
</organism>
<dbReference type="Pfam" id="PF13905">
    <property type="entry name" value="Thioredoxin_8"/>
    <property type="match status" value="1"/>
</dbReference>
<accession>A0A1C4FZ82</accession>
<feature type="domain" description="Thioredoxin" evidence="3">
    <location>
        <begin position="14"/>
        <end position="180"/>
    </location>
</feature>
<dbReference type="RefSeq" id="WP_089715196.1">
    <property type="nucleotide sequence ID" value="NZ_FMAR01000018.1"/>
</dbReference>
<dbReference type="CDD" id="cd02966">
    <property type="entry name" value="TlpA_like_family"/>
    <property type="match status" value="1"/>
</dbReference>
<evidence type="ECO:0000256" key="2">
    <source>
        <dbReference type="SAM" id="SignalP"/>
    </source>
</evidence>
<proteinExistence type="predicted"/>
<evidence type="ECO:0000256" key="1">
    <source>
        <dbReference type="ARBA" id="ARBA00023284"/>
    </source>
</evidence>
<dbReference type="SUPFAM" id="SSF52833">
    <property type="entry name" value="Thioredoxin-like"/>
    <property type="match status" value="1"/>
</dbReference>
<gene>
    <name evidence="4" type="ORF">GA0116948_11869</name>
</gene>
<evidence type="ECO:0000313" key="4">
    <source>
        <dbReference type="EMBL" id="SCC61184.1"/>
    </source>
</evidence>
<feature type="chain" id="PRO_5008692214" evidence="2">
    <location>
        <begin position="22"/>
        <end position="180"/>
    </location>
</feature>
<dbReference type="PROSITE" id="PS51352">
    <property type="entry name" value="THIOREDOXIN_2"/>
    <property type="match status" value="1"/>
</dbReference>
<feature type="signal peptide" evidence="2">
    <location>
        <begin position="1"/>
        <end position="21"/>
    </location>
</feature>